<gene>
    <name evidence="2" type="ORF">FR698_04840</name>
</gene>
<name>A0A5C7EZJ5_9PROT</name>
<protein>
    <submittedName>
        <fullName evidence="2">Uncharacterized protein</fullName>
    </submittedName>
</protein>
<dbReference type="InParanoid" id="A0A5C7EZJ5"/>
<evidence type="ECO:0000313" key="3">
    <source>
        <dbReference type="Proteomes" id="UP000321201"/>
    </source>
</evidence>
<evidence type="ECO:0000256" key="1">
    <source>
        <dbReference type="SAM" id="SignalP"/>
    </source>
</evidence>
<dbReference type="Proteomes" id="UP000321201">
    <property type="component" value="Unassembled WGS sequence"/>
</dbReference>
<dbReference type="RefSeq" id="WP_147799057.1">
    <property type="nucleotide sequence ID" value="NZ_VPFL01000005.1"/>
</dbReference>
<dbReference type="OrthoDB" id="8563102at2"/>
<feature type="chain" id="PRO_5022816849" evidence="1">
    <location>
        <begin position="20"/>
        <end position="110"/>
    </location>
</feature>
<dbReference type="AlphaFoldDB" id="A0A5C7EZJ5"/>
<keyword evidence="3" id="KW-1185">Reference proteome</keyword>
<evidence type="ECO:0000313" key="2">
    <source>
        <dbReference type="EMBL" id="TXF12565.1"/>
    </source>
</evidence>
<organism evidence="2 3">
    <name type="scientific">Pelomicrobium methylotrophicum</name>
    <dbReference type="NCBI Taxonomy" id="2602750"/>
    <lineage>
        <taxon>Bacteria</taxon>
        <taxon>Pseudomonadati</taxon>
        <taxon>Pseudomonadota</taxon>
        <taxon>Hydrogenophilia</taxon>
        <taxon>Hydrogenophilia incertae sedis</taxon>
        <taxon>Pelomicrobium</taxon>
    </lineage>
</organism>
<accession>A0A5C7EZJ5</accession>
<comment type="caution">
    <text evidence="2">The sequence shown here is derived from an EMBL/GenBank/DDBJ whole genome shotgun (WGS) entry which is preliminary data.</text>
</comment>
<proteinExistence type="predicted"/>
<feature type="signal peptide" evidence="1">
    <location>
        <begin position="1"/>
        <end position="19"/>
    </location>
</feature>
<sequence length="110" mass="12909">MNWRLVVVLGVFVPAVASAYDYPTQDRVEFVLECMHDHRGKHEYLYKCSCAIDFIAREMPYDEYVESSSAARYQQMGGERMGIFRDPDFVKDMIKKYRDVQGRAFKACNF</sequence>
<keyword evidence="1" id="KW-0732">Signal</keyword>
<dbReference type="EMBL" id="VPFL01000005">
    <property type="protein sequence ID" value="TXF12565.1"/>
    <property type="molecule type" value="Genomic_DNA"/>
</dbReference>
<reference evidence="2 3" key="1">
    <citation type="submission" date="2019-08" db="EMBL/GenBank/DDBJ databases">
        <title>Pelomicrobium methylotrophicum gen. nov., sp. nov. a moderately thermophilic, facultatively anaerobic, lithoautotrophic and methylotrophic bacterium isolated from a terrestrial mud volcano.</title>
        <authorList>
            <person name="Slobodkina G.B."/>
            <person name="Merkel A.Y."/>
            <person name="Slobodkin A.I."/>
        </authorList>
    </citation>
    <scope>NUCLEOTIDE SEQUENCE [LARGE SCALE GENOMIC DNA]</scope>
    <source>
        <strain evidence="2 3">SM250</strain>
    </source>
</reference>